<feature type="region of interest" description="Disordered" evidence="1">
    <location>
        <begin position="85"/>
        <end position="113"/>
    </location>
</feature>
<reference evidence="2" key="1">
    <citation type="submission" date="2021-03" db="EMBL/GenBank/DDBJ databases">
        <title>Draft genome sequence of rust myrtle Austropuccinia psidii MF-1, a brazilian biotype.</title>
        <authorList>
            <person name="Quecine M.C."/>
            <person name="Pachon D.M.R."/>
            <person name="Bonatelli M.L."/>
            <person name="Correr F.H."/>
            <person name="Franceschini L.M."/>
            <person name="Leite T.F."/>
            <person name="Margarido G.R.A."/>
            <person name="Almeida C.A."/>
            <person name="Ferrarezi J.A."/>
            <person name="Labate C.A."/>
        </authorList>
    </citation>
    <scope>NUCLEOTIDE SEQUENCE</scope>
    <source>
        <strain evidence="2">MF-1</strain>
    </source>
</reference>
<evidence type="ECO:0000256" key="1">
    <source>
        <dbReference type="SAM" id="MobiDB-lite"/>
    </source>
</evidence>
<dbReference type="EMBL" id="AVOT02042678">
    <property type="protein sequence ID" value="MBW0538103.1"/>
    <property type="molecule type" value="Genomic_DNA"/>
</dbReference>
<feature type="compositionally biased region" description="Polar residues" evidence="1">
    <location>
        <begin position="92"/>
        <end position="113"/>
    </location>
</feature>
<evidence type="ECO:0000313" key="2">
    <source>
        <dbReference type="EMBL" id="MBW0538103.1"/>
    </source>
</evidence>
<comment type="caution">
    <text evidence="2">The sequence shown here is derived from an EMBL/GenBank/DDBJ whole genome shotgun (WGS) entry which is preliminary data.</text>
</comment>
<dbReference type="AlphaFoldDB" id="A0A9Q3IE26"/>
<dbReference type="Proteomes" id="UP000765509">
    <property type="component" value="Unassembled WGS sequence"/>
</dbReference>
<sequence>MEDLAKRIVLKRGRTYLFPNFQRVPTEVPMSEKKLIRKFSKEEEEFAKKMIAKFKPLPKQQDTTVIDYHEDEKAETVDQIEEWGNWKPPQVSPENKNIQINVGLRQTRQGTQS</sequence>
<accession>A0A9Q3IE26</accession>
<evidence type="ECO:0000313" key="3">
    <source>
        <dbReference type="Proteomes" id="UP000765509"/>
    </source>
</evidence>
<organism evidence="2 3">
    <name type="scientific">Austropuccinia psidii MF-1</name>
    <dbReference type="NCBI Taxonomy" id="1389203"/>
    <lineage>
        <taxon>Eukaryota</taxon>
        <taxon>Fungi</taxon>
        <taxon>Dikarya</taxon>
        <taxon>Basidiomycota</taxon>
        <taxon>Pucciniomycotina</taxon>
        <taxon>Pucciniomycetes</taxon>
        <taxon>Pucciniales</taxon>
        <taxon>Sphaerophragmiaceae</taxon>
        <taxon>Austropuccinia</taxon>
    </lineage>
</organism>
<keyword evidence="3" id="KW-1185">Reference proteome</keyword>
<proteinExistence type="predicted"/>
<gene>
    <name evidence="2" type="ORF">O181_077818</name>
</gene>
<protein>
    <submittedName>
        <fullName evidence="2">Uncharacterized protein</fullName>
    </submittedName>
</protein>
<name>A0A9Q3IE26_9BASI</name>